<dbReference type="RefSeq" id="WP_301252004.1">
    <property type="nucleotide sequence ID" value="NZ_JBGCUC010000014.1"/>
</dbReference>
<gene>
    <name evidence="1" type="ORF">AB3U87_15540</name>
</gene>
<accession>A0ABW7CRL4</accession>
<dbReference type="EMBL" id="JBGCUC010000014">
    <property type="protein sequence ID" value="MFG6077772.1"/>
    <property type="molecule type" value="Genomic_DNA"/>
</dbReference>
<evidence type="ECO:0000313" key="1">
    <source>
        <dbReference type="EMBL" id="MFG6077772.1"/>
    </source>
</evidence>
<dbReference type="Proteomes" id="UP001605250">
    <property type="component" value="Unassembled WGS sequence"/>
</dbReference>
<keyword evidence="2" id="KW-1185">Reference proteome</keyword>
<sequence length="97" mass="10603">MAESLAAAAEMMAAFGMANLNVAPSLRSRHTEGKVIDMAISWSGVLIIEDNNKKTLTIRSFPKDGMNKELHEVGKIFGVIKYRGGISDKPHWSSDGR</sequence>
<proteinExistence type="predicted"/>
<comment type="caution">
    <text evidence="1">The sequence shown here is derived from an EMBL/GenBank/DDBJ whole genome shotgun (WGS) entry which is preliminary data.</text>
</comment>
<name>A0ABW7CRL4_9GAMM</name>
<reference evidence="1 2" key="1">
    <citation type="submission" date="2024-07" db="EMBL/GenBank/DDBJ databases">
        <title>Novel bacterial strain Erwinia sp. OPT-41 promoting growth of various crops.</title>
        <authorList>
            <person name="Egorshina A."/>
            <person name="Lukyantsev M.A."/>
            <person name="Golubev S.N."/>
            <person name="Muratova A.Y."/>
            <person name="Bulygina E.A."/>
        </authorList>
    </citation>
    <scope>NUCLEOTIDE SEQUENCE [LARGE SCALE GENOMIC DNA]</scope>
    <source>
        <strain evidence="1 2">OPT-41</strain>
    </source>
</reference>
<evidence type="ECO:0000313" key="2">
    <source>
        <dbReference type="Proteomes" id="UP001605250"/>
    </source>
</evidence>
<protein>
    <submittedName>
        <fullName evidence="1">Uncharacterized protein</fullName>
    </submittedName>
</protein>
<organism evidence="1 2">
    <name type="scientific">Erwinia plantamica</name>
    <dbReference type="NCBI Taxonomy" id="3237104"/>
    <lineage>
        <taxon>Bacteria</taxon>
        <taxon>Pseudomonadati</taxon>
        <taxon>Pseudomonadota</taxon>
        <taxon>Gammaproteobacteria</taxon>
        <taxon>Enterobacterales</taxon>
        <taxon>Erwiniaceae</taxon>
        <taxon>Erwinia</taxon>
    </lineage>
</organism>